<dbReference type="GO" id="GO:0008168">
    <property type="term" value="F:methyltransferase activity"/>
    <property type="evidence" value="ECO:0007669"/>
    <property type="project" value="UniProtKB-KW"/>
</dbReference>
<dbReference type="GO" id="GO:0032259">
    <property type="term" value="P:methylation"/>
    <property type="evidence" value="ECO:0007669"/>
    <property type="project" value="UniProtKB-KW"/>
</dbReference>
<dbReference type="InterPro" id="IPR029063">
    <property type="entry name" value="SAM-dependent_MTases_sf"/>
</dbReference>
<dbReference type="Gene3D" id="3.40.50.150">
    <property type="entry name" value="Vaccinia Virus protein VP39"/>
    <property type="match status" value="1"/>
</dbReference>
<dbReference type="AlphaFoldDB" id="A0A1X1YAN9"/>
<evidence type="ECO:0000256" key="2">
    <source>
        <dbReference type="ARBA" id="ARBA00022679"/>
    </source>
</evidence>
<evidence type="ECO:0000313" key="4">
    <source>
        <dbReference type="EMBL" id="ORW08091.1"/>
    </source>
</evidence>
<dbReference type="Proteomes" id="UP000193866">
    <property type="component" value="Unassembled WGS sequence"/>
</dbReference>
<dbReference type="GO" id="GO:0009307">
    <property type="term" value="P:DNA restriction-modification system"/>
    <property type="evidence" value="ECO:0007669"/>
    <property type="project" value="UniProtKB-KW"/>
</dbReference>
<keyword evidence="3" id="KW-0680">Restriction system</keyword>
<dbReference type="STRING" id="1108812.AWC16_20375"/>
<proteinExistence type="predicted"/>
<gene>
    <name evidence="4" type="ORF">AWC16_20375</name>
</gene>
<evidence type="ECO:0000313" key="5">
    <source>
        <dbReference type="Proteomes" id="UP000193866"/>
    </source>
</evidence>
<keyword evidence="1" id="KW-0489">Methyltransferase</keyword>
<sequence length="334" mass="35985">MLDAFAGPGGWDVGAAIIGMDPAGILGVEIDHLAARAATAAGHRRIVADITTLEPADFPGITGYICSSPCPTFSTGGLRSGTHDMQIILDVITHAGSHECTCSWDDIAEELRAASDPRTALAAQTIRFGLGLPDLEWIALEQVPTAEFMFEDIAAELLSQGWEGVDVFTLDAANLGMPVRRNRVFLVANRWRPVCGADHYPPLVRWPQRSIADVLGWPAGEEIRTRGNRRATGGNLFSADKTGWCLTEKARSWVRESTGEQFSASEAGLLQGFPRNYPWQGSRTRQFHQLADVVAPPAAAAVLAAATGSPWSSAPRRYLDALYQAETAREAMAS</sequence>
<name>A0A1X1YAN9_9MYCO</name>
<dbReference type="EMBL" id="LQPG01000039">
    <property type="protein sequence ID" value="ORW08091.1"/>
    <property type="molecule type" value="Genomic_DNA"/>
</dbReference>
<dbReference type="Pfam" id="PF00145">
    <property type="entry name" value="DNA_methylase"/>
    <property type="match status" value="1"/>
</dbReference>
<organism evidence="4 5">
    <name type="scientific">Mycolicibacter longobardus</name>
    <dbReference type="NCBI Taxonomy" id="1108812"/>
    <lineage>
        <taxon>Bacteria</taxon>
        <taxon>Bacillati</taxon>
        <taxon>Actinomycetota</taxon>
        <taxon>Actinomycetes</taxon>
        <taxon>Mycobacteriales</taxon>
        <taxon>Mycobacteriaceae</taxon>
        <taxon>Mycolicibacter</taxon>
    </lineage>
</organism>
<dbReference type="SUPFAM" id="SSF53335">
    <property type="entry name" value="S-adenosyl-L-methionine-dependent methyltransferases"/>
    <property type="match status" value="1"/>
</dbReference>
<keyword evidence="2" id="KW-0808">Transferase</keyword>
<protein>
    <submittedName>
        <fullName evidence="4">Uncharacterized protein</fullName>
    </submittedName>
</protein>
<keyword evidence="5" id="KW-1185">Reference proteome</keyword>
<evidence type="ECO:0000256" key="3">
    <source>
        <dbReference type="ARBA" id="ARBA00022747"/>
    </source>
</evidence>
<comment type="caution">
    <text evidence="4">The sequence shown here is derived from an EMBL/GenBank/DDBJ whole genome shotgun (WGS) entry which is preliminary data.</text>
</comment>
<dbReference type="InterPro" id="IPR001525">
    <property type="entry name" value="C5_MeTfrase"/>
</dbReference>
<evidence type="ECO:0000256" key="1">
    <source>
        <dbReference type="ARBA" id="ARBA00022603"/>
    </source>
</evidence>
<reference evidence="4 5" key="1">
    <citation type="submission" date="2016-01" db="EMBL/GenBank/DDBJ databases">
        <title>The new phylogeny of the genus Mycobacterium.</title>
        <authorList>
            <person name="Tarcisio F."/>
            <person name="Conor M."/>
            <person name="Antonella G."/>
            <person name="Elisabetta G."/>
            <person name="Giulia F.S."/>
            <person name="Sara T."/>
            <person name="Anna F."/>
            <person name="Clotilde B."/>
            <person name="Roberto B."/>
            <person name="Veronica D.S."/>
            <person name="Fabio R."/>
            <person name="Monica P."/>
            <person name="Olivier J."/>
            <person name="Enrico T."/>
            <person name="Nicola S."/>
        </authorList>
    </citation>
    <scope>NUCLEOTIDE SEQUENCE [LARGE SCALE GENOMIC DNA]</scope>
    <source>
        <strain evidence="4 5">DSM 45394</strain>
    </source>
</reference>
<accession>A0A1X1YAN9</accession>